<organism evidence="1">
    <name type="scientific">Desulfovibrio sp. U5L</name>
    <dbReference type="NCBI Taxonomy" id="596152"/>
    <lineage>
        <taxon>Bacteria</taxon>
        <taxon>Pseudomonadati</taxon>
        <taxon>Thermodesulfobacteriota</taxon>
        <taxon>Desulfovibrionia</taxon>
        <taxon>Desulfovibrionales</taxon>
        <taxon>Desulfovibrionaceae</taxon>
        <taxon>Desulfovibrio</taxon>
    </lineage>
</organism>
<protein>
    <submittedName>
        <fullName evidence="1">Uncharacterized protein</fullName>
    </submittedName>
</protein>
<dbReference type="STRING" id="596152.DesU5LDRAFT_3819"/>
<gene>
    <name evidence="1" type="ORF">DesU5LDRAFT_3819</name>
</gene>
<dbReference type="HOGENOM" id="CLU_3006858_0_0_7"/>
<name>I2Q6M7_9BACT</name>
<dbReference type="AlphaFoldDB" id="I2Q6M7"/>
<dbReference type="OrthoDB" id="9771457at2"/>
<dbReference type="EMBL" id="JH600068">
    <property type="protein sequence ID" value="EIG55433.1"/>
    <property type="molecule type" value="Genomic_DNA"/>
</dbReference>
<proteinExistence type="predicted"/>
<evidence type="ECO:0000313" key="1">
    <source>
        <dbReference type="EMBL" id="EIG55433.1"/>
    </source>
</evidence>
<reference evidence="1" key="1">
    <citation type="submission" date="2011-11" db="EMBL/GenBank/DDBJ databases">
        <title>Improved High-Quality Draft sequence of Desulfovibrio sp. U5L.</title>
        <authorList>
            <consortium name="US DOE Joint Genome Institute"/>
            <person name="Lucas S."/>
            <person name="Han J."/>
            <person name="Lapidus A."/>
            <person name="Cheng J.-F."/>
            <person name="Goodwin L."/>
            <person name="Pitluck S."/>
            <person name="Peters L."/>
            <person name="Ovchinnikova G."/>
            <person name="Held B."/>
            <person name="Detter J.C."/>
            <person name="Han C."/>
            <person name="Tapia R."/>
            <person name="Land M."/>
            <person name="Hauser L."/>
            <person name="Kyrpides N."/>
            <person name="Ivanova N."/>
            <person name="Pagani I."/>
            <person name="Gabster J."/>
            <person name="Walker C."/>
            <person name="Stolyar S."/>
            <person name="Stahl D."/>
            <person name="Arkin A."/>
            <person name="Dehal P."/>
            <person name="Hazen T."/>
            <person name="Woyke T."/>
        </authorList>
    </citation>
    <scope>NUCLEOTIDE SEQUENCE [LARGE SCALE GENOMIC DNA]</scope>
    <source>
        <strain evidence="1">U5L</strain>
    </source>
</reference>
<accession>I2Q6M7</accession>
<sequence length="56" mass="6178">MTESITKRLSFLDRFLTVWISLAMFLGVSAGKERSILLPGGVMPQAEICPNVPSIR</sequence>